<evidence type="ECO:0000313" key="2">
    <source>
        <dbReference type="Proteomes" id="UP000172353"/>
    </source>
</evidence>
<dbReference type="Pfam" id="PF05708">
    <property type="entry name" value="Peptidase_C92"/>
    <property type="match status" value="1"/>
</dbReference>
<dbReference type="OrthoDB" id="14670at10239"/>
<dbReference type="PIR" id="T28200">
    <property type="entry name" value="T28200"/>
</dbReference>
<organism evidence="1 2">
    <name type="scientific">Melanoplus sanguinipes entomopoxvirus</name>
    <name type="common">MsEPV</name>
    <dbReference type="NCBI Taxonomy" id="83191"/>
    <lineage>
        <taxon>Viruses</taxon>
        <taxon>Varidnaviria</taxon>
        <taxon>Bamfordvirae</taxon>
        <taxon>Nucleocytoviricota</taxon>
        <taxon>Pokkesviricetes</taxon>
        <taxon>Chitovirales</taxon>
        <taxon>Poxviridae</taxon>
        <taxon>Entomopoxvirinae</taxon>
        <taxon>Deltaentomopoxvirus</taxon>
        <taxon>Deltaentomopoxvirus msanguinipes</taxon>
    </lineage>
</organism>
<dbReference type="KEGG" id="vg:1449830"/>
<gene>
    <name evidence="1" type="primary">MSV039</name>
</gene>
<keyword evidence="2" id="KW-1185">Reference proteome</keyword>
<reference evidence="1 2" key="1">
    <citation type="journal article" date="1999" name="J. Virol.">
        <title>The genome of Melanoplus sanguinipes entomopoxvirus.</title>
        <authorList>
            <person name="Afonso C.L."/>
            <person name="Tulman E.R."/>
            <person name="Lu Z."/>
            <person name="Oma E."/>
            <person name="Kutish G.F."/>
            <person name="Rock D.L."/>
        </authorList>
    </citation>
    <scope>NUCLEOTIDE SEQUENCE [LARGE SCALE GENOMIC DNA]</scope>
    <source>
        <strain evidence="1">Tucson</strain>
    </source>
</reference>
<protein>
    <submittedName>
        <fullName evidence="1">ORF MSV039 putative Molluscum contagiosum MCV062 homolog (Vaccinia G6R), similar to GB:U60315</fullName>
    </submittedName>
</protein>
<proteinExistence type="predicted"/>
<dbReference type="RefSeq" id="NP_048110.1">
    <property type="nucleotide sequence ID" value="NC_001993.1"/>
</dbReference>
<evidence type="ECO:0000313" key="1">
    <source>
        <dbReference type="EMBL" id="AAC97835.1"/>
    </source>
</evidence>
<dbReference type="Proteomes" id="UP000172353">
    <property type="component" value="Segment"/>
</dbReference>
<name>Q9YW53_MSEPV</name>
<dbReference type="EMBL" id="AF063866">
    <property type="protein sequence ID" value="AAC97835.1"/>
    <property type="molecule type" value="Genomic_DNA"/>
</dbReference>
<sequence length="193" mass="22932">MNDILYPGSVLHTVNHNTYEYYIAPSNFKHGCIYFGKGLKTFLDNSILKHINTSNINDEYEYVINCDGKQTKPEILSIFLKNRNEVRIYNFYNDNVLRKDVMYYASRYSCKYIGTAFSFRNRGKYCFQIIVESFKAAMLKYNLNNLYFNIIIIGGKQFYNSKSISNHINFYLVYKQNNEKKKIYYDNNCIIKL</sequence>
<dbReference type="InterPro" id="IPR024453">
    <property type="entry name" value="Peptidase_C92"/>
</dbReference>
<organismHost>
    <name type="scientific">Melanoplus sanguinipes</name>
    <name type="common">Migratory grasshopper</name>
    <dbReference type="NCBI Taxonomy" id="65742"/>
</organismHost>
<accession>Q9YW53</accession>
<dbReference type="GeneID" id="1449830"/>